<name>A0ABU5TBN5_9MICC</name>
<feature type="transmembrane region" description="Helical" evidence="1">
    <location>
        <begin position="84"/>
        <end position="102"/>
    </location>
</feature>
<keyword evidence="1" id="KW-0812">Transmembrane</keyword>
<dbReference type="Proteomes" id="UP001304769">
    <property type="component" value="Unassembled WGS sequence"/>
</dbReference>
<reference evidence="2 3" key="1">
    <citation type="submission" date="2023-12" db="EMBL/GenBank/DDBJ databases">
        <title>Sinomonas terricola sp. nov, isolated from litchi orchard soil in Guangdong, PR China.</title>
        <authorList>
            <person name="Jiaxin W."/>
            <person name="Yang Z."/>
            <person name="Honghui Z."/>
        </authorList>
    </citation>
    <scope>NUCLEOTIDE SEQUENCE [LARGE SCALE GENOMIC DNA]</scope>
    <source>
        <strain evidence="2 3">JGH33</strain>
    </source>
</reference>
<feature type="transmembrane region" description="Helical" evidence="1">
    <location>
        <begin position="108"/>
        <end position="127"/>
    </location>
</feature>
<protein>
    <submittedName>
        <fullName evidence="2">Uncharacterized protein</fullName>
    </submittedName>
</protein>
<keyword evidence="1" id="KW-1133">Transmembrane helix</keyword>
<sequence length="140" mass="14394">MTESAISPDKLLRRSREALSALAVMFVLGMGANLIGSPEDNNDGARVVAGVVLGLHALVGIGVVVVAVRVWLAARRLGVGARPALWALVVLTVTFLVGVATMLTGNGWLSFLMALGFLVGATLYVQLSAVASRAARVAAA</sequence>
<gene>
    <name evidence="2" type="ORF">SPF06_20420</name>
</gene>
<feature type="transmembrane region" description="Helical" evidence="1">
    <location>
        <begin position="47"/>
        <end position="72"/>
    </location>
</feature>
<keyword evidence="1" id="KW-0472">Membrane</keyword>
<evidence type="ECO:0000313" key="3">
    <source>
        <dbReference type="Proteomes" id="UP001304769"/>
    </source>
</evidence>
<dbReference type="EMBL" id="JAYGGQ010000021">
    <property type="protein sequence ID" value="MEA5457093.1"/>
    <property type="molecule type" value="Genomic_DNA"/>
</dbReference>
<dbReference type="RefSeq" id="WP_323281004.1">
    <property type="nucleotide sequence ID" value="NZ_JAYGGQ010000021.1"/>
</dbReference>
<proteinExistence type="predicted"/>
<accession>A0ABU5TBN5</accession>
<keyword evidence="3" id="KW-1185">Reference proteome</keyword>
<organism evidence="2 3">
    <name type="scientific">Sinomonas terricola</name>
    <dbReference type="NCBI Taxonomy" id="3110330"/>
    <lineage>
        <taxon>Bacteria</taxon>
        <taxon>Bacillati</taxon>
        <taxon>Actinomycetota</taxon>
        <taxon>Actinomycetes</taxon>
        <taxon>Micrococcales</taxon>
        <taxon>Micrococcaceae</taxon>
        <taxon>Sinomonas</taxon>
    </lineage>
</organism>
<comment type="caution">
    <text evidence="2">The sequence shown here is derived from an EMBL/GenBank/DDBJ whole genome shotgun (WGS) entry which is preliminary data.</text>
</comment>
<feature type="transmembrane region" description="Helical" evidence="1">
    <location>
        <begin position="18"/>
        <end position="35"/>
    </location>
</feature>
<evidence type="ECO:0000256" key="1">
    <source>
        <dbReference type="SAM" id="Phobius"/>
    </source>
</evidence>
<evidence type="ECO:0000313" key="2">
    <source>
        <dbReference type="EMBL" id="MEA5457093.1"/>
    </source>
</evidence>